<evidence type="ECO:0000313" key="2">
    <source>
        <dbReference type="EMBL" id="RPD43215.1"/>
    </source>
</evidence>
<sequence length="66" mass="7503">MVQNNGKSRMKGQATSCIWDKWPEKRDEGRREVRMSGSGQGMEKQGGKCLLQTRPSGTDRRAVYDE</sequence>
<gene>
    <name evidence="2" type="ORF">EG028_02655</name>
</gene>
<accession>A0A3N4MIE1</accession>
<evidence type="ECO:0000256" key="1">
    <source>
        <dbReference type="SAM" id="MobiDB-lite"/>
    </source>
</evidence>
<dbReference type="AlphaFoldDB" id="A0A3N4MIE1"/>
<keyword evidence="3" id="KW-1185">Reference proteome</keyword>
<proteinExistence type="predicted"/>
<comment type="caution">
    <text evidence="2">The sequence shown here is derived from an EMBL/GenBank/DDBJ whole genome shotgun (WGS) entry which is preliminary data.</text>
</comment>
<name>A0A3N4MIE1_9BACT</name>
<feature type="compositionally biased region" description="Basic and acidic residues" evidence="1">
    <location>
        <begin position="57"/>
        <end position="66"/>
    </location>
</feature>
<dbReference type="Proteomes" id="UP000279089">
    <property type="component" value="Unassembled WGS sequence"/>
</dbReference>
<feature type="region of interest" description="Disordered" evidence="1">
    <location>
        <begin position="1"/>
        <end position="66"/>
    </location>
</feature>
<protein>
    <submittedName>
        <fullName evidence="2">Uncharacterized protein</fullName>
    </submittedName>
</protein>
<reference evidence="3" key="1">
    <citation type="submission" date="2018-11" db="EMBL/GenBank/DDBJ databases">
        <title>Chitinophaga lutea sp.nov., isolate from arsenic contaminated soil.</title>
        <authorList>
            <person name="Zong Y."/>
        </authorList>
    </citation>
    <scope>NUCLEOTIDE SEQUENCE [LARGE SCALE GENOMIC DNA]</scope>
    <source>
        <strain evidence="3">YLT18</strain>
    </source>
</reference>
<organism evidence="2 3">
    <name type="scientific">Chitinophaga barathri</name>
    <dbReference type="NCBI Taxonomy" id="1647451"/>
    <lineage>
        <taxon>Bacteria</taxon>
        <taxon>Pseudomonadati</taxon>
        <taxon>Bacteroidota</taxon>
        <taxon>Chitinophagia</taxon>
        <taxon>Chitinophagales</taxon>
        <taxon>Chitinophagaceae</taxon>
        <taxon>Chitinophaga</taxon>
    </lineage>
</organism>
<dbReference type="EMBL" id="RMBX01000001">
    <property type="protein sequence ID" value="RPD43215.1"/>
    <property type="molecule type" value="Genomic_DNA"/>
</dbReference>
<feature type="compositionally biased region" description="Basic and acidic residues" evidence="1">
    <location>
        <begin position="21"/>
        <end position="34"/>
    </location>
</feature>
<evidence type="ECO:0000313" key="3">
    <source>
        <dbReference type="Proteomes" id="UP000279089"/>
    </source>
</evidence>